<keyword evidence="11 20" id="KW-0547">Nucleotide-binding</keyword>
<evidence type="ECO:0000256" key="22">
    <source>
        <dbReference type="SAM" id="Phobius"/>
    </source>
</evidence>
<dbReference type="InterPro" id="IPR017441">
    <property type="entry name" value="Protein_kinase_ATP_BS"/>
</dbReference>
<keyword evidence="6" id="KW-0433">Leucine-rich repeat</keyword>
<evidence type="ECO:0000256" key="17">
    <source>
        <dbReference type="ARBA" id="ARBA00023180"/>
    </source>
</evidence>
<dbReference type="SUPFAM" id="SSF52047">
    <property type="entry name" value="RNI-like"/>
    <property type="match status" value="2"/>
</dbReference>
<evidence type="ECO:0000256" key="9">
    <source>
        <dbReference type="ARBA" id="ARBA00022729"/>
    </source>
</evidence>
<evidence type="ECO:0000256" key="2">
    <source>
        <dbReference type="ARBA" id="ARBA00008684"/>
    </source>
</evidence>
<evidence type="ECO:0000256" key="16">
    <source>
        <dbReference type="ARBA" id="ARBA00023170"/>
    </source>
</evidence>
<dbReference type="PROSITE" id="PS00108">
    <property type="entry name" value="PROTEIN_KINASE_ST"/>
    <property type="match status" value="1"/>
</dbReference>
<organism evidence="24 25">
    <name type="scientific">Ceratopteris richardii</name>
    <name type="common">Triangle waterfern</name>
    <dbReference type="NCBI Taxonomy" id="49495"/>
    <lineage>
        <taxon>Eukaryota</taxon>
        <taxon>Viridiplantae</taxon>
        <taxon>Streptophyta</taxon>
        <taxon>Embryophyta</taxon>
        <taxon>Tracheophyta</taxon>
        <taxon>Polypodiopsida</taxon>
        <taxon>Polypodiidae</taxon>
        <taxon>Polypodiales</taxon>
        <taxon>Pteridineae</taxon>
        <taxon>Pteridaceae</taxon>
        <taxon>Parkerioideae</taxon>
        <taxon>Ceratopteris</taxon>
    </lineage>
</organism>
<dbReference type="GO" id="GO:0009653">
    <property type="term" value="P:anatomical structure morphogenesis"/>
    <property type="evidence" value="ECO:0007669"/>
    <property type="project" value="UniProtKB-ARBA"/>
</dbReference>
<dbReference type="OrthoDB" id="2015831at2759"/>
<keyword evidence="12" id="KW-0418">Kinase</keyword>
<dbReference type="Proteomes" id="UP000825935">
    <property type="component" value="Chromosome 15"/>
</dbReference>
<dbReference type="Pfam" id="PF13855">
    <property type="entry name" value="LRR_8"/>
    <property type="match status" value="3"/>
</dbReference>
<protein>
    <recommendedName>
        <fullName evidence="3">non-specific serine/threonine protein kinase</fullName>
        <ecNumber evidence="3">2.7.11.1</ecNumber>
    </recommendedName>
</protein>
<feature type="region of interest" description="Disordered" evidence="21">
    <location>
        <begin position="867"/>
        <end position="886"/>
    </location>
</feature>
<evidence type="ECO:0000256" key="8">
    <source>
        <dbReference type="ARBA" id="ARBA00022692"/>
    </source>
</evidence>
<keyword evidence="10" id="KW-0677">Repeat</keyword>
<dbReference type="Pfam" id="PF08263">
    <property type="entry name" value="LRRNT_2"/>
    <property type="match status" value="1"/>
</dbReference>
<evidence type="ECO:0000256" key="5">
    <source>
        <dbReference type="ARBA" id="ARBA00022527"/>
    </source>
</evidence>
<dbReference type="PANTHER" id="PTHR45974:SF289">
    <property type="entry name" value="NON-SPECIFIC SERINE_THREONINE PROTEIN KINASE"/>
    <property type="match status" value="1"/>
</dbReference>
<evidence type="ECO:0000259" key="23">
    <source>
        <dbReference type="PROSITE" id="PS50011"/>
    </source>
</evidence>
<evidence type="ECO:0000256" key="10">
    <source>
        <dbReference type="ARBA" id="ARBA00022737"/>
    </source>
</evidence>
<evidence type="ECO:0000256" key="1">
    <source>
        <dbReference type="ARBA" id="ARBA00004251"/>
    </source>
</evidence>
<dbReference type="Pfam" id="PF13516">
    <property type="entry name" value="LRR_6"/>
    <property type="match status" value="1"/>
</dbReference>
<keyword evidence="13 20" id="KW-0067">ATP-binding</keyword>
<keyword evidence="4" id="KW-1003">Cell membrane</keyword>
<keyword evidence="14 22" id="KW-1133">Transmembrane helix</keyword>
<evidence type="ECO:0000256" key="20">
    <source>
        <dbReference type="PROSITE-ProRule" id="PRU10141"/>
    </source>
</evidence>
<keyword evidence="5" id="KW-0723">Serine/threonine-protein kinase</keyword>
<name>A0A8T2T5K4_CERRI</name>
<dbReference type="InterPro" id="IPR001611">
    <property type="entry name" value="Leu-rich_rpt"/>
</dbReference>
<proteinExistence type="inferred from homology"/>
<dbReference type="SUPFAM" id="SSF56112">
    <property type="entry name" value="Protein kinase-like (PK-like)"/>
    <property type="match status" value="1"/>
</dbReference>
<keyword evidence="17" id="KW-0325">Glycoprotein</keyword>
<evidence type="ECO:0000256" key="6">
    <source>
        <dbReference type="ARBA" id="ARBA00022614"/>
    </source>
</evidence>
<dbReference type="SMART" id="SM00369">
    <property type="entry name" value="LRR_TYP"/>
    <property type="match status" value="9"/>
</dbReference>
<sequence length="1207" mass="129959">MGGPLRYVCIAYWFMLLIMVVDISAKQAASIPLEMEALLRLRSEIEEDRSQILSSWTTDSPSPCKWTGIECDPGGAVQSIHLPNLNLGGALSFSPWLPHLSSLQVLDLSGNRFTGAALATILPGACGALVVLNLAGNHLSGDLPQTMLSYCSGLRSLNLSNNAISGDIPPAFLSSGCSELQVLDLSANQISGNLTGFDLGFCPSILHLDLASNLIAGLLPSSLRSNGCSQSTCLSPLLSLDLSSNRLFGLMPDGFFDGLKHLVHVDLSSNNFSGQLPASIQSCTNMTFLNLTGNLFSSSVPAFLANLTKITQLHIANNHLAGSLPDTLMRAICGTLADLDLSGNNLNGQIPASMSSCTRLRALSLSSNDFSGSFPSDIVSALQSLEVLRLAFNNLSGSISSGAINCSKLKILDVSANFLTGRIPEDMCSPLQECVLEQLILANNEFSGAIPISLANCRHLTILDLSFNMLSGNIPSELSYLPNLQRISLWYNELSGIIPRELGNLTMLRSLILNNNLLTGEVPAELSGCTYLEWLNLNNNLLAGVIPPDLGQLQKLTLLQLGNNTLIGTIPPQLGNCSQLLWVDFNTNLLQGSIPPALGRHSTAPLNTQVLFGNQLAYIRNSMSSCKGFGMGIMLDYTGITKQALYATPFTSACEESGAKPIIYVGGSLYDNPENRTIQYLDLSFNNLSGNIPEEIGLWVSLISLALSHNRLSGKLPASFANLHVLGVMDISFNELEGSLAVLSGCTLLVALNVSSNLFSGEIPGGQVSTNPASSFGNNGGLCGLPLPPCGSGGAVSPAISARPSPCSRGSSSCHEDAERLRLLSMVKTILLSLLLAFVLVCAVLIWVGMAVKSKNQQDLALTSSLNQSSSGYTGGGGTSSSWNMSGEKEPLSINVATFERPLRKLTFSQLIEATNGFSKESLIGRGGFGEVYRAELGDGSVVAIKKLIHYSFQGCREFTAEMETLGKIKHRNLVPLLGYCKVGDERLLIYEYMQGGSLEDVLHGGTREARERLTWKVRKQIAMGAAKGLAFLHHKCIPHIIHRDVKSSNVLLDKNLEPRVSDFGMARLISALDTHLSVSTLAGTPGYVPPEYYQSFRCTTKGDIYSFGVVILELLTGQRPTHKEEFGDNNLVGWVRQHVGANNFQRVLDPTIRDTLKVEHEMIQYLRIAYDCLDELPSRRPTMFQVVRMLREVACDDQQSSSSTST</sequence>
<comment type="caution">
    <text evidence="24">The sequence shown here is derived from an EMBL/GenBank/DDBJ whole genome shotgun (WGS) entry which is preliminary data.</text>
</comment>
<dbReference type="Pfam" id="PF00560">
    <property type="entry name" value="LRR_1"/>
    <property type="match status" value="4"/>
</dbReference>
<evidence type="ECO:0000256" key="18">
    <source>
        <dbReference type="ARBA" id="ARBA00047899"/>
    </source>
</evidence>
<feature type="transmembrane region" description="Helical" evidence="22">
    <location>
        <begin position="7"/>
        <end position="25"/>
    </location>
</feature>
<dbReference type="PROSITE" id="PS50011">
    <property type="entry name" value="PROTEIN_KINASE_DOM"/>
    <property type="match status" value="1"/>
</dbReference>
<dbReference type="FunFam" id="3.80.10.10:FF:000400">
    <property type="entry name" value="Nuclear pore complex protein NUP107"/>
    <property type="match status" value="1"/>
</dbReference>
<keyword evidence="25" id="KW-1185">Reference proteome</keyword>
<dbReference type="InterPro" id="IPR011009">
    <property type="entry name" value="Kinase-like_dom_sf"/>
</dbReference>
<dbReference type="CDD" id="cd14066">
    <property type="entry name" value="STKc_IRAK"/>
    <property type="match status" value="1"/>
</dbReference>
<dbReference type="FunFam" id="1.10.510.10:FF:000526">
    <property type="entry name" value="serine/threonine-protein kinase BRI1-like 2"/>
    <property type="match status" value="1"/>
</dbReference>
<dbReference type="GO" id="GO:0005886">
    <property type="term" value="C:plasma membrane"/>
    <property type="evidence" value="ECO:0007669"/>
    <property type="project" value="UniProtKB-SubCell"/>
</dbReference>
<evidence type="ECO:0000256" key="7">
    <source>
        <dbReference type="ARBA" id="ARBA00022679"/>
    </source>
</evidence>
<evidence type="ECO:0000256" key="3">
    <source>
        <dbReference type="ARBA" id="ARBA00012513"/>
    </source>
</evidence>
<evidence type="ECO:0000256" key="19">
    <source>
        <dbReference type="ARBA" id="ARBA00048679"/>
    </source>
</evidence>
<dbReference type="PANTHER" id="PTHR45974">
    <property type="entry name" value="RECEPTOR-LIKE PROTEIN 55"/>
    <property type="match status" value="1"/>
</dbReference>
<keyword evidence="9" id="KW-0732">Signal</keyword>
<keyword evidence="7" id="KW-0808">Transferase</keyword>
<gene>
    <name evidence="24" type="ORF">KP509_15G059000</name>
</gene>
<dbReference type="OMA" id="SSCHEDA"/>
<evidence type="ECO:0000256" key="12">
    <source>
        <dbReference type="ARBA" id="ARBA00022777"/>
    </source>
</evidence>
<accession>A0A8T2T5K4</accession>
<comment type="similarity">
    <text evidence="2">Belongs to the protein kinase superfamily. Ser/Thr protein kinase family.</text>
</comment>
<dbReference type="GO" id="GO:0005524">
    <property type="term" value="F:ATP binding"/>
    <property type="evidence" value="ECO:0007669"/>
    <property type="project" value="UniProtKB-UniRule"/>
</dbReference>
<evidence type="ECO:0000313" key="25">
    <source>
        <dbReference type="Proteomes" id="UP000825935"/>
    </source>
</evidence>
<evidence type="ECO:0000256" key="13">
    <source>
        <dbReference type="ARBA" id="ARBA00022840"/>
    </source>
</evidence>
<evidence type="ECO:0000313" key="24">
    <source>
        <dbReference type="EMBL" id="KAH7405156.1"/>
    </source>
</evidence>
<dbReference type="EC" id="2.7.11.1" evidence="3"/>
<keyword evidence="8 22" id="KW-0812">Transmembrane</keyword>
<dbReference type="FunFam" id="3.80.10.10:FF:000041">
    <property type="entry name" value="LRR receptor-like serine/threonine-protein kinase ERECTA"/>
    <property type="match status" value="1"/>
</dbReference>
<dbReference type="Gene3D" id="1.10.510.10">
    <property type="entry name" value="Transferase(Phosphotransferase) domain 1"/>
    <property type="match status" value="1"/>
</dbReference>
<evidence type="ECO:0000256" key="14">
    <source>
        <dbReference type="ARBA" id="ARBA00022989"/>
    </source>
</evidence>
<feature type="binding site" evidence="20">
    <location>
        <position position="947"/>
    </location>
    <ligand>
        <name>ATP</name>
        <dbReference type="ChEBI" id="CHEBI:30616"/>
    </ligand>
</feature>
<feature type="domain" description="Protein kinase" evidence="23">
    <location>
        <begin position="918"/>
        <end position="1195"/>
    </location>
</feature>
<dbReference type="InterPro" id="IPR008271">
    <property type="entry name" value="Ser/Thr_kinase_AS"/>
</dbReference>
<dbReference type="InterPro" id="IPR000719">
    <property type="entry name" value="Prot_kinase_dom"/>
</dbReference>
<comment type="catalytic activity">
    <reaction evidence="19">
        <text>L-seryl-[protein] + ATP = O-phospho-L-seryl-[protein] + ADP + H(+)</text>
        <dbReference type="Rhea" id="RHEA:17989"/>
        <dbReference type="Rhea" id="RHEA-COMP:9863"/>
        <dbReference type="Rhea" id="RHEA-COMP:11604"/>
        <dbReference type="ChEBI" id="CHEBI:15378"/>
        <dbReference type="ChEBI" id="CHEBI:29999"/>
        <dbReference type="ChEBI" id="CHEBI:30616"/>
        <dbReference type="ChEBI" id="CHEBI:83421"/>
        <dbReference type="ChEBI" id="CHEBI:456216"/>
        <dbReference type="EC" id="2.7.11.1"/>
    </reaction>
</comment>
<dbReference type="GO" id="GO:0099402">
    <property type="term" value="P:plant organ development"/>
    <property type="evidence" value="ECO:0007669"/>
    <property type="project" value="UniProtKB-ARBA"/>
</dbReference>
<dbReference type="Pfam" id="PF00069">
    <property type="entry name" value="Pkinase"/>
    <property type="match status" value="1"/>
</dbReference>
<evidence type="ECO:0000256" key="15">
    <source>
        <dbReference type="ARBA" id="ARBA00023136"/>
    </source>
</evidence>
<dbReference type="Gene3D" id="3.30.1490.310">
    <property type="match status" value="1"/>
</dbReference>
<feature type="transmembrane region" description="Helical" evidence="22">
    <location>
        <begin position="830"/>
        <end position="850"/>
    </location>
</feature>
<comment type="catalytic activity">
    <reaction evidence="18">
        <text>L-threonyl-[protein] + ATP = O-phospho-L-threonyl-[protein] + ADP + H(+)</text>
        <dbReference type="Rhea" id="RHEA:46608"/>
        <dbReference type="Rhea" id="RHEA-COMP:11060"/>
        <dbReference type="Rhea" id="RHEA-COMP:11605"/>
        <dbReference type="ChEBI" id="CHEBI:15378"/>
        <dbReference type="ChEBI" id="CHEBI:30013"/>
        <dbReference type="ChEBI" id="CHEBI:30616"/>
        <dbReference type="ChEBI" id="CHEBI:61977"/>
        <dbReference type="ChEBI" id="CHEBI:456216"/>
        <dbReference type="EC" id="2.7.11.1"/>
    </reaction>
</comment>
<dbReference type="FunFam" id="3.30.200.20:FF:000150">
    <property type="entry name" value="serine/threonine-protein kinase BRI1-like 2"/>
    <property type="match status" value="1"/>
</dbReference>
<dbReference type="Gene3D" id="3.30.200.20">
    <property type="entry name" value="Phosphorylase Kinase, domain 1"/>
    <property type="match status" value="1"/>
</dbReference>
<dbReference type="InterPro" id="IPR003591">
    <property type="entry name" value="Leu-rich_rpt_typical-subtyp"/>
</dbReference>
<dbReference type="Gene3D" id="3.80.10.10">
    <property type="entry name" value="Ribonuclease Inhibitor"/>
    <property type="match status" value="2"/>
</dbReference>
<keyword evidence="16" id="KW-0675">Receptor</keyword>
<dbReference type="SMART" id="SM00220">
    <property type="entry name" value="S_TKc"/>
    <property type="match status" value="1"/>
</dbReference>
<keyword evidence="15 22" id="KW-0472">Membrane</keyword>
<dbReference type="AlphaFoldDB" id="A0A8T2T5K4"/>
<dbReference type="InterPro" id="IPR013210">
    <property type="entry name" value="LRR_N_plant-typ"/>
</dbReference>
<evidence type="ECO:0000256" key="11">
    <source>
        <dbReference type="ARBA" id="ARBA00022741"/>
    </source>
</evidence>
<dbReference type="PROSITE" id="PS00107">
    <property type="entry name" value="PROTEIN_KINASE_ATP"/>
    <property type="match status" value="1"/>
</dbReference>
<dbReference type="EMBL" id="CM035420">
    <property type="protein sequence ID" value="KAH7405156.1"/>
    <property type="molecule type" value="Genomic_DNA"/>
</dbReference>
<evidence type="ECO:0000256" key="4">
    <source>
        <dbReference type="ARBA" id="ARBA00022475"/>
    </source>
</evidence>
<comment type="subcellular location">
    <subcellularLocation>
        <location evidence="1">Cell membrane</location>
        <topology evidence="1">Single-pass type I membrane protein</topology>
    </subcellularLocation>
</comment>
<reference evidence="24" key="1">
    <citation type="submission" date="2021-08" db="EMBL/GenBank/DDBJ databases">
        <title>WGS assembly of Ceratopteris richardii.</title>
        <authorList>
            <person name="Marchant D.B."/>
            <person name="Chen G."/>
            <person name="Jenkins J."/>
            <person name="Shu S."/>
            <person name="Leebens-Mack J."/>
            <person name="Grimwood J."/>
            <person name="Schmutz J."/>
            <person name="Soltis P."/>
            <person name="Soltis D."/>
            <person name="Chen Z.-H."/>
        </authorList>
    </citation>
    <scope>NUCLEOTIDE SEQUENCE</scope>
    <source>
        <strain evidence="24">Whitten #5841</strain>
        <tissue evidence="24">Leaf</tissue>
    </source>
</reference>
<dbReference type="FunFam" id="3.80.10.10:FF:000095">
    <property type="entry name" value="LRR receptor-like serine/threonine-protein kinase GSO1"/>
    <property type="match status" value="2"/>
</dbReference>
<dbReference type="InterPro" id="IPR032675">
    <property type="entry name" value="LRR_dom_sf"/>
</dbReference>
<dbReference type="GO" id="GO:0004674">
    <property type="term" value="F:protein serine/threonine kinase activity"/>
    <property type="evidence" value="ECO:0007669"/>
    <property type="project" value="UniProtKB-KW"/>
</dbReference>
<evidence type="ECO:0000256" key="21">
    <source>
        <dbReference type="SAM" id="MobiDB-lite"/>
    </source>
</evidence>